<organism evidence="2 3">
    <name type="scientific">Enhygromyxa salina</name>
    <dbReference type="NCBI Taxonomy" id="215803"/>
    <lineage>
        <taxon>Bacteria</taxon>
        <taxon>Pseudomonadati</taxon>
        <taxon>Myxococcota</taxon>
        <taxon>Polyangia</taxon>
        <taxon>Nannocystales</taxon>
        <taxon>Nannocystaceae</taxon>
        <taxon>Enhygromyxa</taxon>
    </lineage>
</organism>
<dbReference type="EMBL" id="PVNL01000083">
    <property type="protein sequence ID" value="PRQ06106.1"/>
    <property type="molecule type" value="Genomic_DNA"/>
</dbReference>
<sequence length="188" mass="20790">MQAASGAVAYVLTCADMAAADAHTAYPAEVYESFDAFMQQVLQDTYTRGAKRPEFVALVLASGELIPMAWGRVKKAGVRDLAIGAAGVVALRFGIRWLIAGPLGVILTGFTVATLISFFWSNQRDVMARRKPYKRLISETHEKYQDIQTRYQDGRYDAGERALLVEGLLRRVLTEIEKPVEADSDAEE</sequence>
<evidence type="ECO:0000313" key="2">
    <source>
        <dbReference type="EMBL" id="PRQ06106.1"/>
    </source>
</evidence>
<protein>
    <submittedName>
        <fullName evidence="2">Uncharacterized protein</fullName>
    </submittedName>
</protein>
<keyword evidence="1" id="KW-0472">Membrane</keyword>
<comment type="caution">
    <text evidence="2">The sequence shown here is derived from an EMBL/GenBank/DDBJ whole genome shotgun (WGS) entry which is preliminary data.</text>
</comment>
<feature type="transmembrane region" description="Helical" evidence="1">
    <location>
        <begin position="105"/>
        <end position="121"/>
    </location>
</feature>
<keyword evidence="1" id="KW-0812">Transmembrane</keyword>
<evidence type="ECO:0000256" key="1">
    <source>
        <dbReference type="SAM" id="Phobius"/>
    </source>
</evidence>
<name>A0A2S9YM53_9BACT</name>
<keyword evidence="1" id="KW-1133">Transmembrane helix</keyword>
<dbReference type="Proteomes" id="UP000238823">
    <property type="component" value="Unassembled WGS sequence"/>
</dbReference>
<accession>A0A2S9YM53</accession>
<gene>
    <name evidence="2" type="ORF">ENSA7_41400</name>
</gene>
<evidence type="ECO:0000313" key="3">
    <source>
        <dbReference type="Proteomes" id="UP000238823"/>
    </source>
</evidence>
<proteinExistence type="predicted"/>
<dbReference type="AlphaFoldDB" id="A0A2S9YM53"/>
<reference evidence="2 3" key="1">
    <citation type="submission" date="2018-03" db="EMBL/GenBank/DDBJ databases">
        <title>Draft Genome Sequences of the Obligatory Marine Myxobacteria Enhygromyxa salina SWB007.</title>
        <authorList>
            <person name="Poehlein A."/>
            <person name="Moghaddam J.A."/>
            <person name="Harms H."/>
            <person name="Alanjari M."/>
            <person name="Koenig G.M."/>
            <person name="Daniel R."/>
            <person name="Schaeberle T.F."/>
        </authorList>
    </citation>
    <scope>NUCLEOTIDE SEQUENCE [LARGE SCALE GENOMIC DNA]</scope>
    <source>
        <strain evidence="2 3">SWB007</strain>
    </source>
</reference>